<organism evidence="2 3">
    <name type="scientific">Armillaria solidipes</name>
    <dbReference type="NCBI Taxonomy" id="1076256"/>
    <lineage>
        <taxon>Eukaryota</taxon>
        <taxon>Fungi</taxon>
        <taxon>Dikarya</taxon>
        <taxon>Basidiomycota</taxon>
        <taxon>Agaricomycotina</taxon>
        <taxon>Agaricomycetes</taxon>
        <taxon>Agaricomycetidae</taxon>
        <taxon>Agaricales</taxon>
        <taxon>Marasmiineae</taxon>
        <taxon>Physalacriaceae</taxon>
        <taxon>Armillaria</taxon>
    </lineage>
</organism>
<gene>
    <name evidence="2" type="ORF">ARMSODRAFT_1021747</name>
</gene>
<reference evidence="3" key="1">
    <citation type="journal article" date="2017" name="Nat. Ecol. Evol.">
        <title>Genome expansion and lineage-specific genetic innovations in the forest pathogenic fungi Armillaria.</title>
        <authorList>
            <person name="Sipos G."/>
            <person name="Prasanna A.N."/>
            <person name="Walter M.C."/>
            <person name="O'Connor E."/>
            <person name="Balint B."/>
            <person name="Krizsan K."/>
            <person name="Kiss B."/>
            <person name="Hess J."/>
            <person name="Varga T."/>
            <person name="Slot J."/>
            <person name="Riley R."/>
            <person name="Boka B."/>
            <person name="Rigling D."/>
            <person name="Barry K."/>
            <person name="Lee J."/>
            <person name="Mihaltcheva S."/>
            <person name="LaButti K."/>
            <person name="Lipzen A."/>
            <person name="Waldron R."/>
            <person name="Moloney N.M."/>
            <person name="Sperisen C."/>
            <person name="Kredics L."/>
            <person name="Vagvoelgyi C."/>
            <person name="Patrignani A."/>
            <person name="Fitzpatrick D."/>
            <person name="Nagy I."/>
            <person name="Doyle S."/>
            <person name="Anderson J.B."/>
            <person name="Grigoriev I.V."/>
            <person name="Gueldener U."/>
            <person name="Muensterkoetter M."/>
            <person name="Nagy L.G."/>
        </authorList>
    </citation>
    <scope>NUCLEOTIDE SEQUENCE [LARGE SCALE GENOMIC DNA]</scope>
    <source>
        <strain evidence="3">28-4</strain>
    </source>
</reference>
<proteinExistence type="predicted"/>
<sequence>MSNSTCSDSDSSASSKTSASDSLSRSSSNSMASPASEVHPISVDYYEWGHRIFAARPKMPLDLFDLSVDHSIRKARQKAYEAEAEVAMKDVLAEYKKWLEEHDEELGEWFKSHGEDEEPDLDL</sequence>
<feature type="region of interest" description="Disordered" evidence="1">
    <location>
        <begin position="1"/>
        <end position="36"/>
    </location>
</feature>
<accession>A0A2H3BB55</accession>
<dbReference type="AlphaFoldDB" id="A0A2H3BB55"/>
<dbReference type="EMBL" id="KZ293442">
    <property type="protein sequence ID" value="PBK66134.1"/>
    <property type="molecule type" value="Genomic_DNA"/>
</dbReference>
<evidence type="ECO:0000313" key="2">
    <source>
        <dbReference type="EMBL" id="PBK66134.1"/>
    </source>
</evidence>
<keyword evidence="3" id="KW-1185">Reference proteome</keyword>
<evidence type="ECO:0000313" key="3">
    <source>
        <dbReference type="Proteomes" id="UP000218334"/>
    </source>
</evidence>
<protein>
    <submittedName>
        <fullName evidence="2">Uncharacterized protein</fullName>
    </submittedName>
</protein>
<dbReference type="Proteomes" id="UP000218334">
    <property type="component" value="Unassembled WGS sequence"/>
</dbReference>
<name>A0A2H3BB55_9AGAR</name>
<evidence type="ECO:0000256" key="1">
    <source>
        <dbReference type="SAM" id="MobiDB-lite"/>
    </source>
</evidence>